<proteinExistence type="predicted"/>
<dbReference type="AlphaFoldDB" id="H8FWS9"/>
<evidence type="ECO:0000313" key="2">
    <source>
        <dbReference type="EMBL" id="CCG42817.1"/>
    </source>
</evidence>
<organism evidence="2 3">
    <name type="scientific">Magnetospirillum molischianum DSM 120</name>
    <dbReference type="NCBI Taxonomy" id="1150626"/>
    <lineage>
        <taxon>Bacteria</taxon>
        <taxon>Pseudomonadati</taxon>
        <taxon>Pseudomonadota</taxon>
        <taxon>Alphaproteobacteria</taxon>
        <taxon>Rhodospirillales</taxon>
        <taxon>Rhodospirillaceae</taxon>
        <taxon>Magnetospirillum</taxon>
    </lineage>
</organism>
<evidence type="ECO:0000256" key="1">
    <source>
        <dbReference type="SAM" id="MobiDB-lite"/>
    </source>
</evidence>
<comment type="caution">
    <text evidence="2">The sequence shown here is derived from an EMBL/GenBank/DDBJ whole genome shotgun (WGS) entry which is preliminary data.</text>
</comment>
<accession>H8FWS9</accession>
<dbReference type="Proteomes" id="UP000004169">
    <property type="component" value="Unassembled WGS sequence"/>
</dbReference>
<sequence length="270" mass="28107">MGRGFQRRSAALRPRLAPGASGRATRPGRCAAAPRSSRSGLIGGVCPVFGLSKTDRGDSWAPRYAWSRGPRPSRAGDLPGRGPGAQGPPRLLSSPACGLLARQESAGRSSSAVGFGPPGAPPVPALAGDPREGRDGRGPSDEEPAMTTNSLPFLDPDPESEPETHAQSATASLLDELTLYFYRPGQDEPDPCPSPRQCGANSPASSTPSPPCWPTPDSRTISPTCCGHSSPSSTARSTGSSAISTPMNRRRTAPGWNRTARRCARSNWSG</sequence>
<reference evidence="2 3" key="1">
    <citation type="journal article" date="2012" name="J. Bacteriol.">
        <title>Draft Genome Sequence of the Purple Photosynthetic Bacterium Phaeospirillum molischianum DSM120, a Particularly Versatile Bacterium.</title>
        <authorList>
            <person name="Duquesne K."/>
            <person name="Prima V."/>
            <person name="Ji B."/>
            <person name="Rouy Z."/>
            <person name="Medigue C."/>
            <person name="Talla E."/>
            <person name="Sturgis J.N."/>
        </authorList>
    </citation>
    <scope>NUCLEOTIDE SEQUENCE [LARGE SCALE GENOMIC DNA]</scope>
    <source>
        <strain evidence="3">DSM120</strain>
    </source>
</reference>
<keyword evidence="3" id="KW-1185">Reference proteome</keyword>
<feature type="region of interest" description="Disordered" evidence="1">
    <location>
        <begin position="1"/>
        <end position="270"/>
    </location>
</feature>
<feature type="compositionally biased region" description="Low complexity" evidence="1">
    <location>
        <begin position="7"/>
        <end position="21"/>
    </location>
</feature>
<evidence type="ECO:0000313" key="3">
    <source>
        <dbReference type="Proteomes" id="UP000004169"/>
    </source>
</evidence>
<dbReference type="STRING" id="1150626.PHAMO_470068"/>
<feature type="compositionally biased region" description="Basic and acidic residues" evidence="1">
    <location>
        <begin position="129"/>
        <end position="140"/>
    </location>
</feature>
<dbReference type="EMBL" id="CAHP01000042">
    <property type="protein sequence ID" value="CCG42817.1"/>
    <property type="molecule type" value="Genomic_DNA"/>
</dbReference>
<gene>
    <name evidence="2" type="ORF">PHAMO_470068</name>
</gene>
<protein>
    <submittedName>
        <fullName evidence="2">Uncharacterized protein</fullName>
    </submittedName>
</protein>
<feature type="compositionally biased region" description="Low complexity" evidence="1">
    <location>
        <begin position="229"/>
        <end position="245"/>
    </location>
</feature>
<name>H8FWS9_MAGML</name>